<evidence type="ECO:0000313" key="1">
    <source>
        <dbReference type="EMBL" id="ACV09795.1"/>
    </source>
</evidence>
<sequence>MTDYTPTTEEVRQDFAYPWEGFKQDKQGRLEAFDRWINRRDRKVKAKALRDAADAIERLARETTHVRVTEHVLVDVGAPGVLREYARLFTEES</sequence>
<keyword evidence="3" id="KW-1185">Reference proteome</keyword>
<dbReference type="KEGG" id="jde:Jden_2298"/>
<dbReference type="RefSeq" id="WP_015772423.1">
    <property type="nucleotide sequence ID" value="NC_013174.1"/>
</dbReference>
<dbReference type="OrthoDB" id="5126464at2"/>
<dbReference type="AlphaFoldDB" id="C7R1G0"/>
<protein>
    <submittedName>
        <fullName evidence="1">Uncharacterized protein</fullName>
    </submittedName>
</protein>
<organism evidence="1 3">
    <name type="scientific">Jonesia denitrificans (strain ATCC 14870 / DSM 20603 / BCRC 15368 / CIP 55.134 / JCM 11481 / NBRC 15587 / NCTC 10816 / Prevot 55134)</name>
    <name type="common">Listeria denitrificans</name>
    <dbReference type="NCBI Taxonomy" id="471856"/>
    <lineage>
        <taxon>Bacteria</taxon>
        <taxon>Bacillati</taxon>
        <taxon>Actinomycetota</taxon>
        <taxon>Actinomycetes</taxon>
        <taxon>Micrococcales</taxon>
        <taxon>Jonesiaceae</taxon>
        <taxon>Jonesia</taxon>
    </lineage>
</organism>
<dbReference type="STRING" id="471856.Jden_2158"/>
<accession>C7R1G0</accession>
<proteinExistence type="predicted"/>
<dbReference type="HOGENOM" id="CLU_2395782_0_0_11"/>
<reference evidence="1" key="2">
    <citation type="submission" date="2009-08" db="EMBL/GenBank/DDBJ databases">
        <title>The complete genome of Jonesia denitrificans DSM 20603.</title>
        <authorList>
            <consortium name="US DOE Joint Genome Institute (JGI-PGF)"/>
            <person name="Lucas S."/>
            <person name="Copeland A."/>
            <person name="Lapidus A."/>
            <person name="Glavina del Rio T."/>
            <person name="Dalin E."/>
            <person name="Tice H."/>
            <person name="Bruce D."/>
            <person name="Goodwin L."/>
            <person name="Pitluck S."/>
            <person name="Kyrpides N."/>
            <person name="Mavromatis K."/>
            <person name="Ivanova N."/>
            <person name="Ovchinnikova G."/>
            <person name="Saunders E."/>
            <person name="Brettin T."/>
            <person name="Detter J.C."/>
            <person name="Han C."/>
            <person name="Larimer F."/>
            <person name="Land M."/>
            <person name="Hauser L."/>
            <person name="Markowitz V."/>
            <person name="Cheng J.-F."/>
            <person name="Hugenholtz P."/>
            <person name="Woyke T."/>
            <person name="Wu D."/>
            <person name="Pukall R."/>
            <person name="Klenk H.-P."/>
            <person name="Eisen J.A."/>
        </authorList>
    </citation>
    <scope>NUCLEOTIDE SEQUENCE</scope>
    <source>
        <strain>DSM 20603</strain>
    </source>
</reference>
<dbReference type="Proteomes" id="UP000000628">
    <property type="component" value="Chromosome"/>
</dbReference>
<evidence type="ECO:0000313" key="2">
    <source>
        <dbReference type="EMBL" id="ACV09933.1"/>
    </source>
</evidence>
<dbReference type="EMBL" id="CP001706">
    <property type="protein sequence ID" value="ACV09795.1"/>
    <property type="molecule type" value="Genomic_DNA"/>
</dbReference>
<dbReference type="EMBL" id="CP001706">
    <property type="protein sequence ID" value="ACV09933.1"/>
    <property type="molecule type" value="Genomic_DNA"/>
</dbReference>
<reference evidence="1 3" key="1">
    <citation type="journal article" date="2009" name="Stand. Genomic Sci.">
        <title>Complete genome sequence of Jonesia denitrificans type strain (Prevot 55134).</title>
        <authorList>
            <person name="Pukall R."/>
            <person name="Gehrich-Schroter G."/>
            <person name="Lapidus A."/>
            <person name="Nolan M."/>
            <person name="Glavina Del Rio T."/>
            <person name="Lucas S."/>
            <person name="Chen F."/>
            <person name="Tice H."/>
            <person name="Pitluck S."/>
            <person name="Cheng J.F."/>
            <person name="Copeland A."/>
            <person name="Saunders E."/>
            <person name="Brettin T."/>
            <person name="Detter J.C."/>
            <person name="Bruce D."/>
            <person name="Goodwin L."/>
            <person name="Pati A."/>
            <person name="Ivanova N."/>
            <person name="Mavromatis K."/>
            <person name="Ovchinnikova G."/>
            <person name="Chen A."/>
            <person name="Palaniappan K."/>
            <person name="Land M."/>
            <person name="Hauser L."/>
            <person name="Chang Y.J."/>
            <person name="Jeffries C.D."/>
            <person name="Chain P."/>
            <person name="Goker M."/>
            <person name="Bristow J."/>
            <person name="Eisen J.A."/>
            <person name="Markowitz V."/>
            <person name="Hugenholtz P."/>
            <person name="Kyrpides N.C."/>
            <person name="Klenk H.P."/>
            <person name="Han C."/>
        </authorList>
    </citation>
    <scope>NUCLEOTIDE SEQUENCE [LARGE SCALE GENOMIC DNA]</scope>
    <source>
        <strain evidence="3">ATCC 14870 / DSM 20603 / BCRC 15368 / CIP 55.134 / JCM 11481 / NBRC 15587 / NCTC 10816 / Prevot 55134</strain>
        <strain evidence="1">DSM 20603</strain>
    </source>
</reference>
<gene>
    <name evidence="1" type="ordered locus">Jden_2158</name>
    <name evidence="2" type="ordered locus">Jden_2298</name>
</gene>
<name>C7R1G0_JONDD</name>
<dbReference type="KEGG" id="jde:Jden_2158"/>
<evidence type="ECO:0000313" key="3">
    <source>
        <dbReference type="Proteomes" id="UP000000628"/>
    </source>
</evidence>